<comment type="similarity">
    <text evidence="1">Belongs to the peptidase S13 family.</text>
</comment>
<dbReference type="Pfam" id="PF02113">
    <property type="entry name" value="Peptidase_S13"/>
    <property type="match status" value="1"/>
</dbReference>
<dbReference type="Proteomes" id="UP000184233">
    <property type="component" value="Unassembled WGS sequence"/>
</dbReference>
<dbReference type="NCBIfam" id="TIGR00666">
    <property type="entry name" value="PBP4"/>
    <property type="match status" value="1"/>
</dbReference>
<keyword evidence="2" id="KW-0378">Hydrolase</keyword>
<dbReference type="STRING" id="1895771.BGO89_01730"/>
<keyword evidence="4" id="KW-0121">Carboxypeptidase</keyword>
<dbReference type="EMBL" id="MKVH01000002">
    <property type="protein sequence ID" value="OJX61321.1"/>
    <property type="molecule type" value="Genomic_DNA"/>
</dbReference>
<evidence type="ECO:0000313" key="4">
    <source>
        <dbReference type="EMBL" id="OJX61321.1"/>
    </source>
</evidence>
<dbReference type="PRINTS" id="PR00922">
    <property type="entry name" value="DADACBPTASE3"/>
</dbReference>
<proteinExistence type="inferred from homology"/>
<gene>
    <name evidence="4" type="ORF">BGO89_01730</name>
</gene>
<dbReference type="InterPro" id="IPR012338">
    <property type="entry name" value="Beta-lactam/transpept-like"/>
</dbReference>
<dbReference type="PANTHER" id="PTHR30023">
    <property type="entry name" value="D-ALANYL-D-ALANINE CARBOXYPEPTIDASE"/>
    <property type="match status" value="1"/>
</dbReference>
<dbReference type="PANTHER" id="PTHR30023:SF0">
    <property type="entry name" value="PENICILLIN-SENSITIVE CARBOXYPEPTIDASE A"/>
    <property type="match status" value="1"/>
</dbReference>
<reference evidence="4 5" key="1">
    <citation type="submission" date="2016-09" db="EMBL/GenBank/DDBJ databases">
        <title>Genome-resolved meta-omics ties microbial dynamics to process performance in biotechnology for thiocyanate degradation.</title>
        <authorList>
            <person name="Kantor R.S."/>
            <person name="Huddy R.J."/>
            <person name="Iyer R."/>
            <person name="Thomas B.C."/>
            <person name="Brown C.T."/>
            <person name="Anantharaman K."/>
            <person name="Tringe S."/>
            <person name="Hettich R.L."/>
            <person name="Harrison S.T."/>
            <person name="Banfield J.F."/>
        </authorList>
    </citation>
    <scope>NUCLEOTIDE SEQUENCE [LARGE SCALE GENOMIC DNA]</scope>
    <source>
        <strain evidence="4">59-99</strain>
    </source>
</reference>
<dbReference type="GO" id="GO:0000270">
    <property type="term" value="P:peptidoglycan metabolic process"/>
    <property type="evidence" value="ECO:0007669"/>
    <property type="project" value="TreeGrafter"/>
</dbReference>
<evidence type="ECO:0000256" key="2">
    <source>
        <dbReference type="ARBA" id="ARBA00022801"/>
    </source>
</evidence>
<organism evidence="4 5">
    <name type="scientific">Candidatus Kapaibacterium thiocyanatum</name>
    <dbReference type="NCBI Taxonomy" id="1895771"/>
    <lineage>
        <taxon>Bacteria</taxon>
        <taxon>Pseudomonadati</taxon>
        <taxon>Candidatus Kapaibacteriota</taxon>
        <taxon>Candidatus Kapaibacteriia</taxon>
        <taxon>Candidatus Kapaibacteriales</taxon>
        <taxon>Candidatus Kapaibacteriaceae</taxon>
        <taxon>Candidatus Kapaibacterium</taxon>
    </lineage>
</organism>
<dbReference type="InterPro" id="IPR000667">
    <property type="entry name" value="Peptidase_S13"/>
</dbReference>
<name>A0A1M3L6Y9_9BACT</name>
<feature type="region of interest" description="Disordered" evidence="3">
    <location>
        <begin position="529"/>
        <end position="595"/>
    </location>
</feature>
<keyword evidence="4" id="KW-0645">Protease</keyword>
<dbReference type="Gene3D" id="3.50.80.20">
    <property type="entry name" value="D-Ala-D-Ala carboxypeptidase C, peptidase S13"/>
    <property type="match status" value="1"/>
</dbReference>
<sequence length="595" mass="63516">MISYFCTAATEELPLSIRSTIPSLLTAIVALASCFGASAQDSSRQQPTSINLPIPSQYDSTKALAALRSRLDAVFGGPAHRSAQFSGYVVSLKRGNVLYERNPNLMLTPASTTKLFSTAAAFHLFGPNGGINTDIHTDGRLDDKGTLHGNVYLIGRGDALLTVNDLEDLADKVRAAGVKRITGNVYADNSHFDPVGDRAVYSGDGEQVQPMPPVAALTVNKGTVTVLVTGSVGGRVSVQTIPSSETFDVVIAGGAPAKGRRARRGRLQVNSRTLDNGFQQFVVSGSPGANRTVSKYVSMSRPALAAAGTLYSRLRAGGIDIDGTVSEKHAPPAARRLVSFQRPLVDFASVVNKRSDNYLAEHVFKMVGAHCGDHTTTAVRAKKAMLEILDSLDIQRTGCLFNDGSGLSRRNRVSASIETNLLREIATQPYADEFRATLAIAGRDGTLRGRMTGTRAEANLVGKTGTLRNVSALSGYVTTADGEPLAFSFISNGPSVGTYKARENDAGAILAAFSYRTPVVVPPPAAAVVPPAPERRSAIAPKKSVRRKTATPQRQQPRHRIRQRGAGRTTGAIRRSTQKQGRQKATTKRARKRTR</sequence>
<evidence type="ECO:0000256" key="1">
    <source>
        <dbReference type="ARBA" id="ARBA00006096"/>
    </source>
</evidence>
<evidence type="ECO:0000313" key="5">
    <source>
        <dbReference type="Proteomes" id="UP000184233"/>
    </source>
</evidence>
<comment type="caution">
    <text evidence="4">The sequence shown here is derived from an EMBL/GenBank/DDBJ whole genome shotgun (WGS) entry which is preliminary data.</text>
</comment>
<dbReference type="GO" id="GO:0006508">
    <property type="term" value="P:proteolysis"/>
    <property type="evidence" value="ECO:0007669"/>
    <property type="project" value="InterPro"/>
</dbReference>
<protein>
    <submittedName>
        <fullName evidence="4">D-alanyl-D-alanine carboxypeptidase/D-alanyl-D-alanine-endopeptidase</fullName>
    </submittedName>
</protein>
<dbReference type="SUPFAM" id="SSF56601">
    <property type="entry name" value="beta-lactamase/transpeptidase-like"/>
    <property type="match status" value="1"/>
</dbReference>
<dbReference type="GO" id="GO:0004185">
    <property type="term" value="F:serine-type carboxypeptidase activity"/>
    <property type="evidence" value="ECO:0007669"/>
    <property type="project" value="InterPro"/>
</dbReference>
<feature type="compositionally biased region" description="Low complexity" evidence="3">
    <location>
        <begin position="566"/>
        <end position="575"/>
    </location>
</feature>
<evidence type="ECO:0000256" key="3">
    <source>
        <dbReference type="SAM" id="MobiDB-lite"/>
    </source>
</evidence>
<dbReference type="AlphaFoldDB" id="A0A1M3L6Y9"/>
<feature type="compositionally biased region" description="Basic residues" evidence="3">
    <location>
        <begin position="556"/>
        <end position="565"/>
    </location>
</feature>
<dbReference type="Gene3D" id="3.40.710.10">
    <property type="entry name" value="DD-peptidase/beta-lactamase superfamily"/>
    <property type="match status" value="2"/>
</dbReference>
<feature type="compositionally biased region" description="Basic residues" evidence="3">
    <location>
        <begin position="581"/>
        <end position="595"/>
    </location>
</feature>
<accession>A0A1M3L6Y9</accession>